<dbReference type="EMBL" id="PGFA01000003">
    <property type="protein sequence ID" value="PJJ53193.1"/>
    <property type="molecule type" value="Genomic_DNA"/>
</dbReference>
<proteinExistence type="predicted"/>
<reference evidence="1 2" key="1">
    <citation type="submission" date="2017-11" db="EMBL/GenBank/DDBJ databases">
        <title>Genomic Encyclopedia of Archaeal and Bacterial Type Strains, Phase II (KMG-II): From Individual Species to Whole Genera.</title>
        <authorList>
            <person name="Goeker M."/>
        </authorList>
    </citation>
    <scope>NUCLEOTIDE SEQUENCE [LARGE SCALE GENOMIC DNA]</scope>
    <source>
        <strain evidence="1 2">DSM 11115</strain>
    </source>
</reference>
<dbReference type="Proteomes" id="UP000228535">
    <property type="component" value="Unassembled WGS sequence"/>
</dbReference>
<dbReference type="InterPro" id="IPR025345">
    <property type="entry name" value="DUF4249"/>
</dbReference>
<protein>
    <submittedName>
        <fullName evidence="1">Uncharacterized protein DUF4249</fullName>
    </submittedName>
</protein>
<dbReference type="AlphaFoldDB" id="A0A2M9B5G9"/>
<organism evidence="1 2">
    <name type="scientific">Hymenobacter chitinivorans DSM 11115</name>
    <dbReference type="NCBI Taxonomy" id="1121954"/>
    <lineage>
        <taxon>Bacteria</taxon>
        <taxon>Pseudomonadati</taxon>
        <taxon>Bacteroidota</taxon>
        <taxon>Cytophagia</taxon>
        <taxon>Cytophagales</taxon>
        <taxon>Hymenobacteraceae</taxon>
        <taxon>Hymenobacter</taxon>
    </lineage>
</organism>
<keyword evidence="2" id="KW-1185">Reference proteome</keyword>
<dbReference type="Pfam" id="PF14054">
    <property type="entry name" value="DUF4249"/>
    <property type="match status" value="1"/>
</dbReference>
<gene>
    <name evidence="1" type="ORF">CLV45_3851</name>
</gene>
<sequence length="363" mass="40604">MLSGCIEDYTPEVKSSKTQFLVVDGFINTQGPTTIKLSRSANLAQTGGPVVERLAQVSIEDAAGNRTPLKETVPGTYVSADQQLVPGRNYRLTIKTGAGRQYVSAFTAAKVTPPIDAITWKASDAGVQLYVNTHDPAGATGYYRWIYDETWFFLSAYNSELEYVDGEIRPRKDNIYECWGTENPEIIQVGTTTGLTQDAVTDFPLTRVPRNSIKLRFRYSLRARQYALSQEEYKYWETLKKNTETLGTPFDPLPSQVQGNVHCLQDATEPVLGFVGATSLVEKRLFVNNNELPADWTFLDSNYLGCQYLADTTLLTKDEIFGYFSFIKRTPIAYVRGKTSFSGSTTDCVDCRVHGTNVKPSFW</sequence>
<name>A0A2M9B5G9_9BACT</name>
<comment type="caution">
    <text evidence="1">The sequence shown here is derived from an EMBL/GenBank/DDBJ whole genome shotgun (WGS) entry which is preliminary data.</text>
</comment>
<evidence type="ECO:0000313" key="1">
    <source>
        <dbReference type="EMBL" id="PJJ53193.1"/>
    </source>
</evidence>
<evidence type="ECO:0000313" key="2">
    <source>
        <dbReference type="Proteomes" id="UP000228535"/>
    </source>
</evidence>
<accession>A0A2M9B5G9</accession>